<reference evidence="2 4" key="1">
    <citation type="journal article" date="2017" name="Environ. Microbiol.">
        <title>Decay of the glycolytic pathway and adaptation to intranuclear parasitism within Enterocytozoonidae microsporidia.</title>
        <authorList>
            <person name="Wiredu Boakye D."/>
            <person name="Jaroenlak P."/>
            <person name="Prachumwat A."/>
            <person name="Williams T.A."/>
            <person name="Bateman K.S."/>
            <person name="Itsathitphaisarn O."/>
            <person name="Sritunyalucksana K."/>
            <person name="Paszkiewicz K.H."/>
            <person name="Moore K.A."/>
            <person name="Stentiford G.D."/>
            <person name="Williams B.A."/>
        </authorList>
    </citation>
    <scope>NUCLEOTIDE SEQUENCE [LARGE SCALE GENOMIC DNA]</scope>
    <source>
        <strain evidence="2 4">TH1</strain>
    </source>
</reference>
<organism evidence="2 4">
    <name type="scientific">Ecytonucleospora hepatopenaei</name>
    <dbReference type="NCBI Taxonomy" id="646526"/>
    <lineage>
        <taxon>Eukaryota</taxon>
        <taxon>Fungi</taxon>
        <taxon>Fungi incertae sedis</taxon>
        <taxon>Microsporidia</taxon>
        <taxon>Enterocytozoonidae</taxon>
        <taxon>Ecytonucleospora</taxon>
    </lineage>
</organism>
<proteinExistence type="evidence at transcript level"/>
<accession>A0A1W0E705</accession>
<gene>
    <name evidence="2" type="primary">SWP7</name>
    <name evidence="2" type="ORF">EHP00_944</name>
</gene>
<reference evidence="3" key="2">
    <citation type="submission" date="2019-10" db="EMBL/GenBank/DDBJ databases">
        <authorList>
            <person name="Li Z.-M."/>
            <person name="Li X.-C."/>
        </authorList>
    </citation>
    <scope>NUCLEOTIDE SEQUENCE</scope>
</reference>
<feature type="chain" id="PRO_5036311490" evidence="1">
    <location>
        <begin position="22"/>
        <end position="250"/>
    </location>
</feature>
<keyword evidence="4" id="KW-1185">Reference proteome</keyword>
<dbReference type="OrthoDB" id="2187049at2759"/>
<evidence type="ECO:0000256" key="1">
    <source>
        <dbReference type="SAM" id="SignalP"/>
    </source>
</evidence>
<dbReference type="EMBL" id="MNPJ01000014">
    <property type="protein sequence ID" value="OQS55031.1"/>
    <property type="molecule type" value="Genomic_DNA"/>
</dbReference>
<keyword evidence="1" id="KW-0732">Signal</keyword>
<protein>
    <submittedName>
        <fullName evidence="2">SWP7</fullName>
    </submittedName>
    <submittedName>
        <fullName evidence="3">Spore wall protein 7</fullName>
    </submittedName>
</protein>
<evidence type="ECO:0000313" key="2">
    <source>
        <dbReference type="EMBL" id="OQS55031.1"/>
    </source>
</evidence>
<evidence type="ECO:0000313" key="4">
    <source>
        <dbReference type="Proteomes" id="UP000192758"/>
    </source>
</evidence>
<dbReference type="AlphaFoldDB" id="A0A1W0E705"/>
<name>A0A1W0E705_9MICR</name>
<feature type="signal peptide" evidence="1">
    <location>
        <begin position="1"/>
        <end position="21"/>
    </location>
</feature>
<dbReference type="STRING" id="646526.A0A1W0E705"/>
<dbReference type="Proteomes" id="UP000192758">
    <property type="component" value="Unassembled WGS sequence"/>
</dbReference>
<dbReference type="VEuPathDB" id="MicrosporidiaDB:EHP00_944"/>
<evidence type="ECO:0000313" key="3">
    <source>
        <dbReference type="EMBL" id="QLM03044.1"/>
    </source>
</evidence>
<dbReference type="EMBL" id="MN604020">
    <property type="protein sequence ID" value="QLM03044.1"/>
    <property type="molecule type" value="mRNA"/>
</dbReference>
<sequence>MKPFGLFLNIFALFFMLIVKAEDGCIEESKTYVINIKAHVEGLIQQSIISLSAKFEDSILTNEYVAENKESAKVAATRSYLGVIFQELNEDLFKYKVQVNLVLDPQEIEQVDHIGKVDPSCEIGNALKSRTSAAFDMLSEKYGKNVGNHLYLVGCPISQDDKSPIEVSEKNACGRVIGVMWSGSAKTKDLIKSAIIQALTGTPNTYKDGLLEMADKNNLCRYCERCISSNESALGILLKYLTKVTFLNDE</sequence>